<evidence type="ECO:0000313" key="4">
    <source>
        <dbReference type="EMBL" id="QUI21023.1"/>
    </source>
</evidence>
<protein>
    <recommendedName>
        <fullName evidence="3">D-isomer specific 2-hydroxyacid dehydrogenase NAD-binding domain-containing protein</fullName>
    </recommendedName>
</protein>
<dbReference type="PANTHER" id="PTHR10996">
    <property type="entry name" value="2-HYDROXYACID DEHYDROGENASE-RELATED"/>
    <property type="match status" value="1"/>
</dbReference>
<keyword evidence="2" id="KW-0520">NAD</keyword>
<dbReference type="GO" id="GO:0030267">
    <property type="term" value="F:glyoxylate reductase (NADPH) activity"/>
    <property type="evidence" value="ECO:0007669"/>
    <property type="project" value="TreeGrafter"/>
</dbReference>
<name>A0A8J8MGW9_9FIRM</name>
<evidence type="ECO:0000259" key="3">
    <source>
        <dbReference type="Pfam" id="PF02826"/>
    </source>
</evidence>
<keyword evidence="5" id="KW-1185">Reference proteome</keyword>
<dbReference type="InterPro" id="IPR050223">
    <property type="entry name" value="D-isomer_2-hydroxyacid_DH"/>
</dbReference>
<evidence type="ECO:0000256" key="1">
    <source>
        <dbReference type="ARBA" id="ARBA00023002"/>
    </source>
</evidence>
<evidence type="ECO:0000256" key="2">
    <source>
        <dbReference type="ARBA" id="ARBA00023027"/>
    </source>
</evidence>
<evidence type="ECO:0000313" key="5">
    <source>
        <dbReference type="Proteomes" id="UP000683246"/>
    </source>
</evidence>
<proteinExistence type="predicted"/>
<dbReference type="InterPro" id="IPR006140">
    <property type="entry name" value="D-isomer_DH_NAD-bd"/>
</dbReference>
<dbReference type="InterPro" id="IPR029752">
    <property type="entry name" value="D-isomer_DH_CS1"/>
</dbReference>
<dbReference type="KEGG" id="vpy:HZI73_01365"/>
<dbReference type="Gene3D" id="3.40.50.720">
    <property type="entry name" value="NAD(P)-binding Rossmann-like Domain"/>
    <property type="match status" value="2"/>
</dbReference>
<dbReference type="InterPro" id="IPR036291">
    <property type="entry name" value="NAD(P)-bd_dom_sf"/>
</dbReference>
<dbReference type="EMBL" id="CP058649">
    <property type="protein sequence ID" value="QUI21023.1"/>
    <property type="molecule type" value="Genomic_DNA"/>
</dbReference>
<dbReference type="PROSITE" id="PS00065">
    <property type="entry name" value="D_2_HYDROXYACID_DH_1"/>
    <property type="match status" value="1"/>
</dbReference>
<dbReference type="GO" id="GO:0005829">
    <property type="term" value="C:cytosol"/>
    <property type="evidence" value="ECO:0007669"/>
    <property type="project" value="TreeGrafter"/>
</dbReference>
<dbReference type="PANTHER" id="PTHR10996:SF178">
    <property type="entry name" value="2-HYDROXYACID DEHYDROGENASE YGL185C-RELATED"/>
    <property type="match status" value="1"/>
</dbReference>
<gene>
    <name evidence="4" type="ORF">HZI73_01365</name>
</gene>
<reference evidence="4" key="1">
    <citation type="submission" date="2020-07" db="EMBL/GenBank/DDBJ databases">
        <title>Vallitalea pronyensis genome.</title>
        <authorList>
            <person name="Postec A."/>
        </authorList>
    </citation>
    <scope>NUCLEOTIDE SEQUENCE</scope>
    <source>
        <strain evidence="4">FatNI3</strain>
    </source>
</reference>
<accession>A0A8J8MGW9</accession>
<dbReference type="SUPFAM" id="SSF51735">
    <property type="entry name" value="NAD(P)-binding Rossmann-fold domains"/>
    <property type="match status" value="1"/>
</dbReference>
<keyword evidence="1" id="KW-0560">Oxidoreductase</keyword>
<feature type="domain" description="D-isomer specific 2-hydroxyacid dehydrogenase NAD-binding" evidence="3">
    <location>
        <begin position="114"/>
        <end position="295"/>
    </location>
</feature>
<dbReference type="GO" id="GO:0051287">
    <property type="term" value="F:NAD binding"/>
    <property type="evidence" value="ECO:0007669"/>
    <property type="project" value="InterPro"/>
</dbReference>
<dbReference type="AlphaFoldDB" id="A0A8J8MGW9"/>
<dbReference type="RefSeq" id="WP_212696482.1">
    <property type="nucleotide sequence ID" value="NZ_CP058649.1"/>
</dbReference>
<dbReference type="Proteomes" id="UP000683246">
    <property type="component" value="Chromosome"/>
</dbReference>
<sequence>MDNNKIKVLINLPEGFYRCEKLAPVFKRIEQRSIIRKTSHNTPEDIMEDLKWAEAVIMWSWPELSDDMIEECPHLRYVGQINSSKPTAKVLLKKEIALSEARHAWSPAVAEMALTLMLTGLRKVSDFHMAMRQGTEAWIEDFPMDIDPLERQLTGRRVGIVGFGRIGQRLAELLQPFNTTLRAYDPYLPQEIAKSYHATLVDKKELFENSEIIVLCAANTREAEKLVGREEIASIQKNGLLVNVGRASLVDMEALTERLQSEELFAMLDVFDKEPLEKDSPLRTLKNAWLTPHKAGGIMASVERALTMLMDDFEATLEGKERKYSITSAMLNCLSD</sequence>
<dbReference type="SUPFAM" id="SSF52283">
    <property type="entry name" value="Formate/glycerate dehydrogenase catalytic domain-like"/>
    <property type="match status" value="1"/>
</dbReference>
<dbReference type="Pfam" id="PF02826">
    <property type="entry name" value="2-Hacid_dh_C"/>
    <property type="match status" value="1"/>
</dbReference>
<organism evidence="4 5">
    <name type="scientific">Vallitalea pronyensis</name>
    <dbReference type="NCBI Taxonomy" id="1348613"/>
    <lineage>
        <taxon>Bacteria</taxon>
        <taxon>Bacillati</taxon>
        <taxon>Bacillota</taxon>
        <taxon>Clostridia</taxon>
        <taxon>Lachnospirales</taxon>
        <taxon>Vallitaleaceae</taxon>
        <taxon>Vallitalea</taxon>
    </lineage>
</organism>
<dbReference type="GO" id="GO:0016618">
    <property type="term" value="F:hydroxypyruvate reductase [NAD(P)H] activity"/>
    <property type="evidence" value="ECO:0007669"/>
    <property type="project" value="TreeGrafter"/>
</dbReference>